<dbReference type="AlphaFoldDB" id="A0AAD5GVE5"/>
<dbReference type="PANTHER" id="PTHR47165">
    <property type="entry name" value="OS03G0429900 PROTEIN"/>
    <property type="match status" value="1"/>
</dbReference>
<accession>A0AAD5GVE5</accession>
<keyword evidence="3" id="KW-1185">Reference proteome</keyword>
<dbReference type="EMBL" id="JAMZMK010000174">
    <property type="protein sequence ID" value="KAI7757152.1"/>
    <property type="molecule type" value="Genomic_DNA"/>
</dbReference>
<feature type="compositionally biased region" description="Low complexity" evidence="1">
    <location>
        <begin position="485"/>
        <end position="499"/>
    </location>
</feature>
<feature type="region of interest" description="Disordered" evidence="1">
    <location>
        <begin position="467"/>
        <end position="534"/>
    </location>
</feature>
<sequence>MQPTDFPTIISLQGVDSVRYQVTHCQFMVTLLLITKDNQVVGWNESGTGNVALAEVKQNWSVVYDKMISLEETQCVLQSTTLCNKNTETACRGVSLIREEDSADPIEGYAIEGCGHNRDKAYFEANMNLQGCYRISNYLSQKPRKSHNVVPGQATIKIAKGTSFMPIDPMGFPSHYFNFLPFDVLPKKIQTNYLLTDYIGCFVSITMDKTTSIGRRLLKFLLEDPDGNYIEVALWQEIADRVDIPTLTSTPFPCIVAVTSMKVKPYLHIQLESNSPTHVYINPEVPDTYKLVERFNTKYANIPEHLRGRRHVMRLKTRYTNIPKQQRRRFTVAELLRMNPAQNSERRFSCMATVKNFVQGKQWFYRGCIHCKRKLLRRSPGWACSYHPNEQQQKLIDTLHKQPSKHRYCVNAVIEDKSGTTTVTLFDGAVYSLAQINAMTVVAKGFADPNILPDPLHDPIVAEEIPGNNTKGLELQPPVQKGRATDTGAPPLTTPAALPSPNRQLDADAPGEGTNMTTVSTKRQLQFDNSGNRPKLKITSYNLYTTILTTLPSKTEANKDKRSRTKD</sequence>
<feature type="compositionally biased region" description="Polar residues" evidence="1">
    <location>
        <begin position="514"/>
        <end position="532"/>
    </location>
</feature>
<evidence type="ECO:0000256" key="1">
    <source>
        <dbReference type="SAM" id="MobiDB-lite"/>
    </source>
</evidence>
<organism evidence="2 3">
    <name type="scientific">Ambrosia artemisiifolia</name>
    <name type="common">Common ragweed</name>
    <dbReference type="NCBI Taxonomy" id="4212"/>
    <lineage>
        <taxon>Eukaryota</taxon>
        <taxon>Viridiplantae</taxon>
        <taxon>Streptophyta</taxon>
        <taxon>Embryophyta</taxon>
        <taxon>Tracheophyta</taxon>
        <taxon>Spermatophyta</taxon>
        <taxon>Magnoliopsida</taxon>
        <taxon>eudicotyledons</taxon>
        <taxon>Gunneridae</taxon>
        <taxon>Pentapetalae</taxon>
        <taxon>asterids</taxon>
        <taxon>campanulids</taxon>
        <taxon>Asterales</taxon>
        <taxon>Asteraceae</taxon>
        <taxon>Asteroideae</taxon>
        <taxon>Heliantheae alliance</taxon>
        <taxon>Heliantheae</taxon>
        <taxon>Ambrosia</taxon>
    </lineage>
</organism>
<comment type="caution">
    <text evidence="2">The sequence shown here is derived from an EMBL/GenBank/DDBJ whole genome shotgun (WGS) entry which is preliminary data.</text>
</comment>
<dbReference type="Proteomes" id="UP001206925">
    <property type="component" value="Unassembled WGS sequence"/>
</dbReference>
<protein>
    <recommendedName>
        <fullName evidence="4">Nucleic acid-binding, OB-fold protein</fullName>
    </recommendedName>
</protein>
<proteinExistence type="predicted"/>
<gene>
    <name evidence="2" type="ORF">M8C21_014750</name>
</gene>
<dbReference type="PANTHER" id="PTHR47165:SF4">
    <property type="entry name" value="OS03G0429900 PROTEIN"/>
    <property type="match status" value="1"/>
</dbReference>
<evidence type="ECO:0008006" key="4">
    <source>
        <dbReference type="Google" id="ProtNLM"/>
    </source>
</evidence>
<name>A0AAD5GVE5_AMBAR</name>
<reference evidence="2" key="1">
    <citation type="submission" date="2022-06" db="EMBL/GenBank/DDBJ databases">
        <title>Uncovering the hologenomic basis of an extraordinary plant invasion.</title>
        <authorList>
            <person name="Bieker V.C."/>
            <person name="Martin M.D."/>
            <person name="Gilbert T."/>
            <person name="Hodgins K."/>
            <person name="Battlay P."/>
            <person name="Petersen B."/>
            <person name="Wilson J."/>
        </authorList>
    </citation>
    <scope>NUCLEOTIDE SEQUENCE</scope>
    <source>
        <strain evidence="2">AA19_3_7</strain>
        <tissue evidence="2">Leaf</tissue>
    </source>
</reference>
<dbReference type="Gene3D" id="2.40.50.140">
    <property type="entry name" value="Nucleic acid-binding proteins"/>
    <property type="match status" value="2"/>
</dbReference>
<dbReference type="InterPro" id="IPR012340">
    <property type="entry name" value="NA-bd_OB-fold"/>
</dbReference>
<evidence type="ECO:0000313" key="2">
    <source>
        <dbReference type="EMBL" id="KAI7757152.1"/>
    </source>
</evidence>
<evidence type="ECO:0000313" key="3">
    <source>
        <dbReference type="Proteomes" id="UP001206925"/>
    </source>
</evidence>
<dbReference type="SUPFAM" id="SSF50249">
    <property type="entry name" value="Nucleic acid-binding proteins"/>
    <property type="match status" value="2"/>
</dbReference>